<dbReference type="EMBL" id="BARS01053259">
    <property type="protein sequence ID" value="GAG50076.1"/>
    <property type="molecule type" value="Genomic_DNA"/>
</dbReference>
<name>X0ZPG0_9ZZZZ</name>
<sequence>MKTETFLQYREIISGIMALDLTELPFSLQDGSYLIEYEFMNTNYTLSIEFHKDYNLVHTNLFEDILGSVYDESEFVINFISFGNFVKNLCQMLEQYDLL</sequence>
<evidence type="ECO:0000313" key="1">
    <source>
        <dbReference type="EMBL" id="GAG50076.1"/>
    </source>
</evidence>
<dbReference type="AlphaFoldDB" id="X0ZPG0"/>
<comment type="caution">
    <text evidence="1">The sequence shown here is derived from an EMBL/GenBank/DDBJ whole genome shotgun (WGS) entry which is preliminary data.</text>
</comment>
<gene>
    <name evidence="1" type="ORF">S01H1_79058</name>
</gene>
<organism evidence="1">
    <name type="scientific">marine sediment metagenome</name>
    <dbReference type="NCBI Taxonomy" id="412755"/>
    <lineage>
        <taxon>unclassified sequences</taxon>
        <taxon>metagenomes</taxon>
        <taxon>ecological metagenomes</taxon>
    </lineage>
</organism>
<protein>
    <submittedName>
        <fullName evidence="1">Uncharacterized protein</fullName>
    </submittedName>
</protein>
<accession>X0ZPG0</accession>
<reference evidence="1" key="1">
    <citation type="journal article" date="2014" name="Front. Microbiol.">
        <title>High frequency of phylogenetically diverse reductive dehalogenase-homologous genes in deep subseafloor sedimentary metagenomes.</title>
        <authorList>
            <person name="Kawai M."/>
            <person name="Futagami T."/>
            <person name="Toyoda A."/>
            <person name="Takaki Y."/>
            <person name="Nishi S."/>
            <person name="Hori S."/>
            <person name="Arai W."/>
            <person name="Tsubouchi T."/>
            <person name="Morono Y."/>
            <person name="Uchiyama I."/>
            <person name="Ito T."/>
            <person name="Fujiyama A."/>
            <person name="Inagaki F."/>
            <person name="Takami H."/>
        </authorList>
    </citation>
    <scope>NUCLEOTIDE SEQUENCE</scope>
    <source>
        <strain evidence="1">Expedition CK06-06</strain>
    </source>
</reference>
<proteinExistence type="predicted"/>